<protein>
    <recommendedName>
        <fullName evidence="3">Phosphoribosylpyrophosphate synthetase</fullName>
    </recommendedName>
</protein>
<organism evidence="1 2">
    <name type="scientific">Polaribacter cellanae</name>
    <dbReference type="NCBI Taxonomy" id="2818493"/>
    <lineage>
        <taxon>Bacteria</taxon>
        <taxon>Pseudomonadati</taxon>
        <taxon>Bacteroidota</taxon>
        <taxon>Flavobacteriia</taxon>
        <taxon>Flavobacteriales</taxon>
        <taxon>Flavobacteriaceae</taxon>
    </lineage>
</organism>
<dbReference type="KEGG" id="pcea:J3359_17410"/>
<keyword evidence="2" id="KW-1185">Reference proteome</keyword>
<gene>
    <name evidence="1" type="ORF">J3359_17410</name>
</gene>
<proteinExistence type="predicted"/>
<name>A0A975HAL1_9FLAO</name>
<evidence type="ECO:0000313" key="2">
    <source>
        <dbReference type="Proteomes" id="UP000663920"/>
    </source>
</evidence>
<dbReference type="Proteomes" id="UP000663920">
    <property type="component" value="Chromosome"/>
</dbReference>
<accession>A0A975HAL1</accession>
<evidence type="ECO:0008006" key="3">
    <source>
        <dbReference type="Google" id="ProtNLM"/>
    </source>
</evidence>
<dbReference type="EMBL" id="CP071869">
    <property type="protein sequence ID" value="QTE24555.1"/>
    <property type="molecule type" value="Genomic_DNA"/>
</dbReference>
<reference evidence="1 2" key="1">
    <citation type="submission" date="2021-03" db="EMBL/GenBank/DDBJ databases">
        <title>Complete genome of Polaribacter_sp.SM13.</title>
        <authorList>
            <person name="Jeong S.W."/>
            <person name="Bae J.W."/>
        </authorList>
    </citation>
    <scope>NUCLEOTIDE SEQUENCE [LARGE SCALE GENOMIC DNA]</scope>
    <source>
        <strain evidence="1 2">SM13</strain>
    </source>
</reference>
<evidence type="ECO:0000313" key="1">
    <source>
        <dbReference type="EMBL" id="QTE24555.1"/>
    </source>
</evidence>
<dbReference type="AlphaFoldDB" id="A0A975HAL1"/>
<sequence>MIMENAKNELELIKKYEEKGYTESYRVAENKLIANNAKTKYTPKDVKIVAEHRFEGMSNPDDMPILYVIETKDTKGTLVASYGATADLETAEFFKEIPDENISTDENIFM</sequence>